<keyword evidence="2" id="KW-1185">Reference proteome</keyword>
<protein>
    <recommendedName>
        <fullName evidence="3">Tail tape measure protein</fullName>
    </recommendedName>
</protein>
<reference evidence="1 2" key="1">
    <citation type="submission" date="2017-06" db="EMBL/GenBank/DDBJ databases">
        <title>A Novel Lytic Pseudoalteromonas phage Isolated from Qingdao coast of China.</title>
        <authorList>
            <person name="Li H."/>
        </authorList>
    </citation>
    <scope>NUCLEOTIDE SEQUENCE [LARGE SCALE GENOMIC DNA]</scope>
</reference>
<name>A0A223LG13_9CAUD</name>
<dbReference type="Proteomes" id="UP000222256">
    <property type="component" value="Segment"/>
</dbReference>
<evidence type="ECO:0000313" key="2">
    <source>
        <dbReference type="Proteomes" id="UP000222256"/>
    </source>
</evidence>
<accession>A0A223LG13</accession>
<evidence type="ECO:0008006" key="3">
    <source>
        <dbReference type="Google" id="ProtNLM"/>
    </source>
</evidence>
<dbReference type="RefSeq" id="YP_009791508.1">
    <property type="nucleotide sequence ID" value="NC_047839.1"/>
</dbReference>
<proteinExistence type="predicted"/>
<dbReference type="GeneID" id="54981690"/>
<dbReference type="KEGG" id="vg:54981690"/>
<sequence>MEQGQLASSEVLPKVAKEFRKAALEGGAYALALQGLRVKEGQFMTGMQRAGKTIFNSGFEEGLSNLYGTLSEIFENSGSQLKKLGKIFGDVFNAIATGLKILEPVMKLAIDNFYTLVGVKAIFMVRSFVGALTTQSYLAAAAWTRMFLPVTLALAAMDELYSMMDDTKIGALEASYGKQINILDGTTSDFTRIGDKFYRKDNLKPKGNNLDMRNMTEEQFDKLGWWDKLKAIGSMQNKMVRGAFVGATTEGRGGLVGDLLVGRAGSPTGTTVTNNIVINNGQMDELKRALAGKESVATQARGK</sequence>
<organism evidence="1 2">
    <name type="scientific">Pseudoalteromonas phage J2-1</name>
    <dbReference type="NCBI Taxonomy" id="2023998"/>
    <lineage>
        <taxon>Viruses</taxon>
        <taxon>Duplodnaviria</taxon>
        <taxon>Heunggongvirae</taxon>
        <taxon>Uroviricota</taxon>
        <taxon>Caudoviricetes</taxon>
        <taxon>Qingdaovirus</taxon>
        <taxon>Qingdaovirus J21</taxon>
    </lineage>
</organism>
<dbReference type="EMBL" id="MF370964">
    <property type="protein sequence ID" value="ASU03367.1"/>
    <property type="molecule type" value="Genomic_DNA"/>
</dbReference>
<evidence type="ECO:0000313" key="1">
    <source>
        <dbReference type="EMBL" id="ASU03367.1"/>
    </source>
</evidence>